<evidence type="ECO:0000256" key="1">
    <source>
        <dbReference type="SAM" id="MobiDB-lite"/>
    </source>
</evidence>
<dbReference type="GO" id="GO:0003677">
    <property type="term" value="F:DNA binding"/>
    <property type="evidence" value="ECO:0007669"/>
    <property type="project" value="InterPro"/>
</dbReference>
<reference evidence="4" key="1">
    <citation type="submission" date="2016-06" db="EMBL/GenBank/DDBJ databases">
        <authorList>
            <person name="Sutton G."/>
            <person name="Brinkac L."/>
            <person name="Sanka R."/>
            <person name="Adams M."/>
            <person name="Lau E."/>
            <person name="Mehaffy C."/>
            <person name="Tameris M."/>
            <person name="Hatherill M."/>
            <person name="Hanekom W."/>
            <person name="Mahomed H."/>
            <person name="Mcshane H."/>
        </authorList>
    </citation>
    <scope>NUCLEOTIDE SEQUENCE [LARGE SCALE GENOMIC DNA]</scope>
    <source>
        <strain evidence="4">852014-51077_SCH5608930-a</strain>
    </source>
</reference>
<gene>
    <name evidence="3" type="ORF">A5771_13675</name>
</gene>
<name>A0A1A2E7S5_MYCSD</name>
<sequence length="85" mass="8842">MDSSSVKASPATGPCGFDGAKKADGIKRHILVDTVALPVSAVVTAADAQDRAAIPAPLRKATKIAPTIAHVWRNKGYTAQLFDTL</sequence>
<dbReference type="AlphaFoldDB" id="A0A1A2E7S5"/>
<dbReference type="PANTHER" id="PTHR30007">
    <property type="entry name" value="PHP DOMAIN PROTEIN"/>
    <property type="match status" value="1"/>
</dbReference>
<dbReference type="GO" id="GO:0006313">
    <property type="term" value="P:DNA transposition"/>
    <property type="evidence" value="ECO:0007669"/>
    <property type="project" value="InterPro"/>
</dbReference>
<accession>A0A1A2E7S5</accession>
<dbReference type="EMBL" id="LZIN01000075">
    <property type="protein sequence ID" value="OBG03002.1"/>
    <property type="molecule type" value="Genomic_DNA"/>
</dbReference>
<dbReference type="Proteomes" id="UP000093985">
    <property type="component" value="Unassembled WGS sequence"/>
</dbReference>
<dbReference type="InterPro" id="IPR002559">
    <property type="entry name" value="Transposase_11"/>
</dbReference>
<evidence type="ECO:0000313" key="4">
    <source>
        <dbReference type="Proteomes" id="UP000093985"/>
    </source>
</evidence>
<feature type="domain" description="Transposase IS4-like" evidence="2">
    <location>
        <begin position="1"/>
        <end position="84"/>
    </location>
</feature>
<proteinExistence type="predicted"/>
<dbReference type="OrthoDB" id="3335835at2"/>
<feature type="region of interest" description="Disordered" evidence="1">
    <location>
        <begin position="1"/>
        <end position="20"/>
    </location>
</feature>
<evidence type="ECO:0000313" key="3">
    <source>
        <dbReference type="EMBL" id="OBG03002.1"/>
    </source>
</evidence>
<dbReference type="PANTHER" id="PTHR30007:SF0">
    <property type="entry name" value="TRANSPOSASE"/>
    <property type="match status" value="1"/>
</dbReference>
<comment type="caution">
    <text evidence="3">The sequence shown here is derived from an EMBL/GenBank/DDBJ whole genome shotgun (WGS) entry which is preliminary data.</text>
</comment>
<organism evidence="3 4">
    <name type="scientific">Mycolicibacter sinensis (strain JDM601)</name>
    <name type="common">Mycobacterium sinense</name>
    <dbReference type="NCBI Taxonomy" id="875328"/>
    <lineage>
        <taxon>Bacteria</taxon>
        <taxon>Bacillati</taxon>
        <taxon>Actinomycetota</taxon>
        <taxon>Actinomycetes</taxon>
        <taxon>Mycobacteriales</taxon>
        <taxon>Mycobacteriaceae</taxon>
        <taxon>Mycolicibacter</taxon>
    </lineage>
</organism>
<evidence type="ECO:0000259" key="2">
    <source>
        <dbReference type="Pfam" id="PF01609"/>
    </source>
</evidence>
<dbReference type="Pfam" id="PF01609">
    <property type="entry name" value="DDE_Tnp_1"/>
    <property type="match status" value="1"/>
</dbReference>
<protein>
    <recommendedName>
        <fullName evidence="2">Transposase IS4-like domain-containing protein</fullName>
    </recommendedName>
</protein>
<dbReference type="GO" id="GO:0004803">
    <property type="term" value="F:transposase activity"/>
    <property type="evidence" value="ECO:0007669"/>
    <property type="project" value="InterPro"/>
</dbReference>